<keyword evidence="2" id="KW-0472">Membrane</keyword>
<organism evidence="3 4">
    <name type="scientific">Paenibacillus catalpae</name>
    <dbReference type="NCBI Taxonomy" id="1045775"/>
    <lineage>
        <taxon>Bacteria</taxon>
        <taxon>Bacillati</taxon>
        <taxon>Bacillota</taxon>
        <taxon>Bacilli</taxon>
        <taxon>Bacillales</taxon>
        <taxon>Paenibacillaceae</taxon>
        <taxon>Paenibacillus</taxon>
    </lineage>
</organism>
<dbReference type="OrthoDB" id="82335at2"/>
<feature type="transmembrane region" description="Helical" evidence="2">
    <location>
        <begin position="210"/>
        <end position="228"/>
    </location>
</feature>
<feature type="compositionally biased region" description="Basic and acidic residues" evidence="1">
    <location>
        <begin position="371"/>
        <end position="382"/>
    </location>
</feature>
<feature type="transmembrane region" description="Helical" evidence="2">
    <location>
        <begin position="6"/>
        <end position="22"/>
    </location>
</feature>
<keyword evidence="2" id="KW-0812">Transmembrane</keyword>
<gene>
    <name evidence="3" type="ORF">SAMN05216378_0030</name>
</gene>
<evidence type="ECO:0000313" key="4">
    <source>
        <dbReference type="Proteomes" id="UP000198855"/>
    </source>
</evidence>
<dbReference type="EMBL" id="FOMT01000010">
    <property type="protein sequence ID" value="SFF34893.1"/>
    <property type="molecule type" value="Genomic_DNA"/>
</dbReference>
<feature type="transmembrane region" description="Helical" evidence="2">
    <location>
        <begin position="29"/>
        <end position="49"/>
    </location>
</feature>
<keyword evidence="2" id="KW-1133">Transmembrane helix</keyword>
<feature type="region of interest" description="Disordered" evidence="1">
    <location>
        <begin position="360"/>
        <end position="382"/>
    </location>
</feature>
<dbReference type="STRING" id="1045775.SAMN05216378_0030"/>
<accession>A0A1I2HZU1</accession>
<dbReference type="AlphaFoldDB" id="A0A1I2HZU1"/>
<reference evidence="4" key="1">
    <citation type="submission" date="2016-10" db="EMBL/GenBank/DDBJ databases">
        <authorList>
            <person name="Varghese N."/>
            <person name="Submissions S."/>
        </authorList>
    </citation>
    <scope>NUCLEOTIDE SEQUENCE [LARGE SCALE GENOMIC DNA]</scope>
    <source>
        <strain evidence="4">CGMCC 1.10784</strain>
    </source>
</reference>
<feature type="transmembrane region" description="Helical" evidence="2">
    <location>
        <begin position="158"/>
        <end position="177"/>
    </location>
</feature>
<feature type="transmembrane region" description="Helical" evidence="2">
    <location>
        <begin position="55"/>
        <end position="79"/>
    </location>
</feature>
<sequence>MSKNPVVALLLSFIPGVGHAYMGRPFRSLLYGGAFFGSLLLLFLSIQAGGGGEEMAFFFFFTAALSWLINMIDMVVTLLSPKPQVGPYSERGDIPFDPGYIAIEQQREKTSTVMLSLIPGLGHMSLGLMQRGITFLVAFLGLFAIVVFISVVTNTAAFLIFLLGLPVIWIYSIFDAIQQLHRKQRGEELNDRPLFEEIENQMGTGRKNKVLAAILSLFPGAGHLYLGLQKRGLQLMGGFLIAIYLMDSLRLSIFLFLMPLLWFYAFFDSMQQMSRYERGELNDQAVVAQLAPYQKWIGIGLLLLGIYYLGDRVMGGYISQTWPGIYSEYVKLKYNLPTAVVAFLLIALGFRLVFGNGKKPYPSPEPLPPHPADRLRESEGEQ</sequence>
<feature type="transmembrane region" description="Helical" evidence="2">
    <location>
        <begin position="248"/>
        <end position="267"/>
    </location>
</feature>
<evidence type="ECO:0008006" key="5">
    <source>
        <dbReference type="Google" id="ProtNLM"/>
    </source>
</evidence>
<evidence type="ECO:0000256" key="2">
    <source>
        <dbReference type="SAM" id="Phobius"/>
    </source>
</evidence>
<feature type="transmembrane region" description="Helical" evidence="2">
    <location>
        <begin position="334"/>
        <end position="354"/>
    </location>
</feature>
<keyword evidence="4" id="KW-1185">Reference proteome</keyword>
<dbReference type="Proteomes" id="UP000198855">
    <property type="component" value="Unassembled WGS sequence"/>
</dbReference>
<dbReference type="RefSeq" id="WP_091190831.1">
    <property type="nucleotide sequence ID" value="NZ_FOMT01000010.1"/>
</dbReference>
<feature type="transmembrane region" description="Helical" evidence="2">
    <location>
        <begin position="296"/>
        <end position="314"/>
    </location>
</feature>
<protein>
    <recommendedName>
        <fullName evidence="5">Multi-TM2 domain-containing protein</fullName>
    </recommendedName>
</protein>
<feature type="transmembrane region" description="Helical" evidence="2">
    <location>
        <begin position="133"/>
        <end position="152"/>
    </location>
</feature>
<feature type="compositionally biased region" description="Pro residues" evidence="1">
    <location>
        <begin position="361"/>
        <end position="370"/>
    </location>
</feature>
<name>A0A1I2HZU1_9BACL</name>
<evidence type="ECO:0000256" key="1">
    <source>
        <dbReference type="SAM" id="MobiDB-lite"/>
    </source>
</evidence>
<evidence type="ECO:0000313" key="3">
    <source>
        <dbReference type="EMBL" id="SFF34893.1"/>
    </source>
</evidence>
<proteinExistence type="predicted"/>